<evidence type="ECO:0000313" key="1">
    <source>
        <dbReference type="EMBL" id="ARU05675.1"/>
    </source>
</evidence>
<protein>
    <recommendedName>
        <fullName evidence="3">DUF4256 domain-containing protein</fullName>
    </recommendedName>
</protein>
<dbReference type="Proteomes" id="UP000196138">
    <property type="component" value="Chromosome"/>
</dbReference>
<dbReference type="AlphaFoldDB" id="A0A1Y0EPU7"/>
<sequence>MTADIDVLHTLQARFEQHMHRHPRLTWPAVRGRIEANPKALDSLRLMEASGGEPDAVVLNADDDPLGPVCLCDCAPQSPSGRRSLCYDGAALAERKAHPPAGSALDLAQAMGTQLLTPEQYRALQRLDAFDTKTSSWLLTPPDMRAQGGALFGDRRYGQVFTYHNGASSYYAVRGFRSLLWV</sequence>
<proteinExistence type="predicted"/>
<evidence type="ECO:0000313" key="2">
    <source>
        <dbReference type="Proteomes" id="UP000196138"/>
    </source>
</evidence>
<name>A0A1Y0EPU7_9BURK</name>
<dbReference type="Pfam" id="PF14066">
    <property type="entry name" value="DUF4256"/>
    <property type="match status" value="1"/>
</dbReference>
<organism evidence="1 2">
    <name type="scientific">Comamonas serinivorans</name>
    <dbReference type="NCBI Taxonomy" id="1082851"/>
    <lineage>
        <taxon>Bacteria</taxon>
        <taxon>Pseudomonadati</taxon>
        <taxon>Pseudomonadota</taxon>
        <taxon>Betaproteobacteria</taxon>
        <taxon>Burkholderiales</taxon>
        <taxon>Comamonadaceae</taxon>
        <taxon>Comamonas</taxon>
    </lineage>
</organism>
<reference evidence="1 2" key="1">
    <citation type="submission" date="2017-05" db="EMBL/GenBank/DDBJ databases">
        <authorList>
            <person name="Song R."/>
            <person name="Chenine A.L."/>
            <person name="Ruprecht R.M."/>
        </authorList>
    </citation>
    <scope>NUCLEOTIDE SEQUENCE [LARGE SCALE GENOMIC DNA]</scope>
    <source>
        <strain evidence="1 2">DSM 26136</strain>
    </source>
</reference>
<accession>A0A1Y0EPU7</accession>
<evidence type="ECO:0008006" key="3">
    <source>
        <dbReference type="Google" id="ProtNLM"/>
    </source>
</evidence>
<dbReference type="InterPro" id="IPR025352">
    <property type="entry name" value="DUF4256"/>
</dbReference>
<keyword evidence="2" id="KW-1185">Reference proteome</keyword>
<dbReference type="EMBL" id="CP021455">
    <property type="protein sequence ID" value="ARU05675.1"/>
    <property type="molecule type" value="Genomic_DNA"/>
</dbReference>
<dbReference type="KEGG" id="cser:CCO03_14155"/>
<gene>
    <name evidence="1" type="ORF">CCO03_14155</name>
</gene>
<dbReference type="RefSeq" id="WP_087282072.1">
    <property type="nucleotide sequence ID" value="NZ_CP021455.1"/>
</dbReference>
<dbReference type="OrthoDB" id="8442276at2"/>